<feature type="domain" description="OmpA-like" evidence="10">
    <location>
        <begin position="157"/>
        <end position="281"/>
    </location>
</feature>
<dbReference type="InterPro" id="IPR036737">
    <property type="entry name" value="OmpA-like_sf"/>
</dbReference>
<evidence type="ECO:0000256" key="4">
    <source>
        <dbReference type="ARBA" id="ARBA00022692"/>
    </source>
</evidence>
<evidence type="ECO:0000259" key="10">
    <source>
        <dbReference type="PROSITE" id="PS51123"/>
    </source>
</evidence>
<proteinExistence type="inferred from homology"/>
<dbReference type="SUPFAM" id="SSF103088">
    <property type="entry name" value="OmpA-like"/>
    <property type="match status" value="1"/>
</dbReference>
<dbReference type="GO" id="GO:0005886">
    <property type="term" value="C:plasma membrane"/>
    <property type="evidence" value="ECO:0007669"/>
    <property type="project" value="UniProtKB-SubCell"/>
</dbReference>
<protein>
    <submittedName>
        <fullName evidence="11">Chemotaxis protein MotB</fullName>
    </submittedName>
</protein>
<name>A0A0H3G9Z7_LISM4</name>
<evidence type="ECO:0000256" key="2">
    <source>
        <dbReference type="ARBA" id="ARBA00008914"/>
    </source>
</evidence>
<dbReference type="PROSITE" id="PS51123">
    <property type="entry name" value="OMPA_2"/>
    <property type="match status" value="1"/>
</dbReference>
<dbReference type="InterPro" id="IPR006665">
    <property type="entry name" value="OmpA-like"/>
</dbReference>
<comment type="subcellular location">
    <subcellularLocation>
        <location evidence="1">Cell membrane</location>
        <topology evidence="1">Single-pass membrane protein</topology>
    </subcellularLocation>
</comment>
<dbReference type="PANTHER" id="PTHR30329:SF21">
    <property type="entry name" value="LIPOPROTEIN YIAD-RELATED"/>
    <property type="match status" value="1"/>
</dbReference>
<organism evidence="11 12">
    <name type="scientific">Listeria monocytogenes serotype 1/2a (strain 10403S)</name>
    <dbReference type="NCBI Taxonomy" id="393133"/>
    <lineage>
        <taxon>Bacteria</taxon>
        <taxon>Bacillati</taxon>
        <taxon>Bacillota</taxon>
        <taxon>Bacilli</taxon>
        <taxon>Bacillales</taxon>
        <taxon>Listeriaceae</taxon>
        <taxon>Listeria</taxon>
    </lineage>
</organism>
<dbReference type="Proteomes" id="UP000001288">
    <property type="component" value="Chromosome"/>
</dbReference>
<evidence type="ECO:0000313" key="11">
    <source>
        <dbReference type="EMBL" id="AEO05689.1"/>
    </source>
</evidence>
<evidence type="ECO:0000256" key="5">
    <source>
        <dbReference type="ARBA" id="ARBA00022989"/>
    </source>
</evidence>
<dbReference type="Gene3D" id="3.30.1330.60">
    <property type="entry name" value="OmpA-like domain"/>
    <property type="match status" value="1"/>
</dbReference>
<evidence type="ECO:0000313" key="12">
    <source>
        <dbReference type="Proteomes" id="UP000001288"/>
    </source>
</evidence>
<dbReference type="Pfam" id="PF00691">
    <property type="entry name" value="OmpA"/>
    <property type="match status" value="1"/>
</dbReference>
<dbReference type="EMBL" id="CP002002">
    <property type="protein sequence ID" value="AEO05689.1"/>
    <property type="molecule type" value="Genomic_DNA"/>
</dbReference>
<evidence type="ECO:0000256" key="3">
    <source>
        <dbReference type="ARBA" id="ARBA00022475"/>
    </source>
</evidence>
<evidence type="ECO:0000256" key="7">
    <source>
        <dbReference type="PROSITE-ProRule" id="PRU00473"/>
    </source>
</evidence>
<reference evidence="12" key="1">
    <citation type="submission" date="2010-04" db="EMBL/GenBank/DDBJ databases">
        <title>The genome sequence of Listeria monocytogenes strain 10403S.</title>
        <authorList>
            <consortium name="The Broad Institute Genome Sequencing Platform"/>
            <consortium name="The Broad Institute Genome Sequencing Center for Infectious Disease."/>
            <person name="Borowsky M."/>
            <person name="Borodovsky M."/>
            <person name="Young S.K."/>
            <person name="Zeng Q."/>
            <person name="Koehrsen M."/>
            <person name="Fitzgerald M."/>
            <person name="Wiedmann M."/>
            <person name="Swaminathan B."/>
            <person name="Lauer P."/>
            <person name="Portnoy D."/>
            <person name="Cossart P."/>
            <person name="Buchrieser C."/>
            <person name="Higgins D."/>
            <person name="Abouelleil A."/>
            <person name="Alvarado L."/>
            <person name="Arachchi H.M."/>
            <person name="Berlin A."/>
            <person name="Borenstein D."/>
            <person name="Brown A."/>
            <person name="Chapman S.B."/>
            <person name="Chen Z."/>
            <person name="Dunbar C.D."/>
            <person name="Engels R."/>
            <person name="Freedman E."/>
            <person name="Gearin G."/>
            <person name="Gellesch M."/>
            <person name="Goldberg J."/>
            <person name="Griggs A."/>
            <person name="Gujja S."/>
            <person name="Heilman E."/>
            <person name="Heiman D."/>
            <person name="Howarth C."/>
            <person name="Jen D."/>
            <person name="Larson L."/>
            <person name="Lui A."/>
            <person name="MacDonald J."/>
            <person name="Mehta T."/>
            <person name="Montmayeur A."/>
            <person name="Neiman D."/>
            <person name="Park D."/>
            <person name="Pearson M."/>
            <person name="Priest M."/>
            <person name="Richards J."/>
            <person name="Roberts A."/>
            <person name="Saif S."/>
            <person name="Shea T."/>
            <person name="Shenoy N."/>
            <person name="Sisk P."/>
            <person name="Stolte C."/>
            <person name="Sykes S."/>
            <person name="Walk T."/>
            <person name="White J."/>
            <person name="Yandava C."/>
            <person name="Haas B."/>
            <person name="Nusbaum C."/>
            <person name="Birren B."/>
        </authorList>
    </citation>
    <scope>NUCLEOTIDE SEQUENCE [LARGE SCALE GENOMIC DNA]</scope>
    <source>
        <strain evidence="12">10403S</strain>
    </source>
</reference>
<keyword evidence="6 7" id="KW-0472">Membrane</keyword>
<keyword evidence="8" id="KW-0175">Coiled coil</keyword>
<feature type="region of interest" description="Disordered" evidence="9">
    <location>
        <begin position="1"/>
        <end position="21"/>
    </location>
</feature>
<sequence>MEKGRKREKWRKLSVAKRRKKPQEEHVDETWLIPYSDLLTLLLALFIVLFASSSVDAKKFEQMGNAFKKIVEEGAAGNQAYVSKEKGPDDPNVNAVLKAMEEQDKKKEANEQEKAKKAAAALLKKQNEEKIEAFKKQIDSYIAAENLGTKMTTKYSDEGLLITIRDDILFQSGSAELSAGKREIAKEIGELFAQGKGTMEGIVSGHTDNVPISTSIYSSNWELSVARAVNFMEAIIQENSEVNPGEFSARGYGEFRPVAKNDIAANREKNRRVEIMVRPINRDTLDEDE</sequence>
<evidence type="ECO:0000256" key="9">
    <source>
        <dbReference type="SAM" id="MobiDB-lite"/>
    </source>
</evidence>
<evidence type="ECO:0000256" key="6">
    <source>
        <dbReference type="ARBA" id="ARBA00023136"/>
    </source>
</evidence>
<accession>A0A0H3G9Z7</accession>
<keyword evidence="5" id="KW-1133">Transmembrane helix</keyword>
<dbReference type="InterPro" id="IPR025713">
    <property type="entry name" value="MotB-like_N_dom"/>
</dbReference>
<dbReference type="CDD" id="cd07185">
    <property type="entry name" value="OmpA_C-like"/>
    <property type="match status" value="1"/>
</dbReference>
<evidence type="ECO:0000256" key="1">
    <source>
        <dbReference type="ARBA" id="ARBA00004162"/>
    </source>
</evidence>
<dbReference type="HOGENOM" id="CLU_016890_0_1_9"/>
<comment type="similarity">
    <text evidence="2">Belongs to the MotB family.</text>
</comment>
<evidence type="ECO:0000256" key="8">
    <source>
        <dbReference type="SAM" id="Coils"/>
    </source>
</evidence>
<dbReference type="KEGG" id="lmt:LMRG_00374"/>
<gene>
    <name evidence="11" type="ordered locus">LMRG_00374</name>
</gene>
<dbReference type="Pfam" id="PF13677">
    <property type="entry name" value="MotB_plug"/>
    <property type="match status" value="1"/>
</dbReference>
<keyword evidence="3" id="KW-1003">Cell membrane</keyword>
<feature type="coiled-coil region" evidence="8">
    <location>
        <begin position="99"/>
        <end position="144"/>
    </location>
</feature>
<dbReference type="AlphaFoldDB" id="A0A0H3G9Z7"/>
<dbReference type="InterPro" id="IPR050330">
    <property type="entry name" value="Bact_OuterMem_StrucFunc"/>
</dbReference>
<keyword evidence="4" id="KW-0812">Transmembrane</keyword>
<dbReference type="PANTHER" id="PTHR30329">
    <property type="entry name" value="STATOR ELEMENT OF FLAGELLAR MOTOR COMPLEX"/>
    <property type="match status" value="1"/>
</dbReference>